<protein>
    <recommendedName>
        <fullName evidence="10">HMA domain-containing protein</fullName>
    </recommendedName>
</protein>
<evidence type="ECO:0000313" key="12">
    <source>
        <dbReference type="Proteomes" id="UP000224006"/>
    </source>
</evidence>
<name>A0A2A9M9X4_BESBE</name>
<gene>
    <name evidence="11" type="ORF">BESB_013480</name>
</gene>
<evidence type="ECO:0000256" key="9">
    <source>
        <dbReference type="SAM" id="Phobius"/>
    </source>
</evidence>
<feature type="transmembrane region" description="Helical" evidence="9">
    <location>
        <begin position="574"/>
        <end position="595"/>
    </location>
</feature>
<dbReference type="GeneID" id="40306410"/>
<dbReference type="PROSITE" id="PS01047">
    <property type="entry name" value="HMA_1"/>
    <property type="match status" value="2"/>
</dbReference>
<feature type="transmembrane region" description="Helical" evidence="9">
    <location>
        <begin position="1649"/>
        <end position="1670"/>
    </location>
</feature>
<keyword evidence="5" id="KW-1278">Translocase</keyword>
<dbReference type="KEGG" id="bbes:BESB_013480"/>
<dbReference type="SUPFAM" id="SSF81653">
    <property type="entry name" value="Calcium ATPase, transduction domain A"/>
    <property type="match status" value="1"/>
</dbReference>
<feature type="region of interest" description="Disordered" evidence="8">
    <location>
        <begin position="1216"/>
        <end position="1286"/>
    </location>
</feature>
<dbReference type="SUPFAM" id="SSF81665">
    <property type="entry name" value="Calcium ATPase, transmembrane domain M"/>
    <property type="match status" value="1"/>
</dbReference>
<dbReference type="PROSITE" id="PS00154">
    <property type="entry name" value="ATPASE_E1_E2"/>
    <property type="match status" value="1"/>
</dbReference>
<accession>A0A2A9M9X4</accession>
<keyword evidence="12" id="KW-1185">Reference proteome</keyword>
<keyword evidence="4" id="KW-0479">Metal-binding</keyword>
<feature type="region of interest" description="Disordered" evidence="8">
    <location>
        <begin position="740"/>
        <end position="762"/>
    </location>
</feature>
<feature type="compositionally biased region" description="Polar residues" evidence="8">
    <location>
        <begin position="1231"/>
        <end position="1242"/>
    </location>
</feature>
<feature type="compositionally biased region" description="Low complexity" evidence="8">
    <location>
        <begin position="7"/>
        <end position="22"/>
    </location>
</feature>
<dbReference type="Gene3D" id="2.70.150.10">
    <property type="entry name" value="Calcium-transporting ATPase, cytoplasmic transduction domain A"/>
    <property type="match status" value="1"/>
</dbReference>
<feature type="transmembrane region" description="Helical" evidence="9">
    <location>
        <begin position="1691"/>
        <end position="1712"/>
    </location>
</feature>
<comment type="caution">
    <text evidence="11">The sequence shown here is derived from an EMBL/GenBank/DDBJ whole genome shotgun (WGS) entry which is preliminary data.</text>
</comment>
<dbReference type="VEuPathDB" id="ToxoDB:BESB_013480"/>
<dbReference type="Pfam" id="PF00702">
    <property type="entry name" value="Hydrolase"/>
    <property type="match status" value="1"/>
</dbReference>
<dbReference type="InterPro" id="IPR018303">
    <property type="entry name" value="ATPase_P-typ_P_site"/>
</dbReference>
<dbReference type="OrthoDB" id="432719at2759"/>
<dbReference type="InterPro" id="IPR036412">
    <property type="entry name" value="HAD-like_sf"/>
</dbReference>
<comment type="similarity">
    <text evidence="2">Belongs to the cation transport ATPase (P-type) (TC 3.A.3) family. Type IB subfamily.</text>
</comment>
<evidence type="ECO:0000256" key="5">
    <source>
        <dbReference type="ARBA" id="ARBA00022967"/>
    </source>
</evidence>
<dbReference type="SUPFAM" id="SSF56784">
    <property type="entry name" value="HAD-like"/>
    <property type="match status" value="1"/>
</dbReference>
<dbReference type="Gene3D" id="3.40.1110.10">
    <property type="entry name" value="Calcium-transporting ATPase, cytoplasmic domain N"/>
    <property type="match status" value="2"/>
</dbReference>
<evidence type="ECO:0000313" key="11">
    <source>
        <dbReference type="EMBL" id="PFH32736.1"/>
    </source>
</evidence>
<dbReference type="InterPro" id="IPR006121">
    <property type="entry name" value="HMA_dom"/>
</dbReference>
<evidence type="ECO:0000256" key="3">
    <source>
        <dbReference type="ARBA" id="ARBA00022692"/>
    </source>
</evidence>
<dbReference type="InterPro" id="IPR044492">
    <property type="entry name" value="P_typ_ATPase_HD_dom"/>
</dbReference>
<feature type="transmembrane region" description="Helical" evidence="9">
    <location>
        <begin position="1108"/>
        <end position="1131"/>
    </location>
</feature>
<dbReference type="InterPro" id="IPR059000">
    <property type="entry name" value="ATPase_P-type_domA"/>
</dbReference>
<dbReference type="PROSITE" id="PS50846">
    <property type="entry name" value="HMA_2"/>
    <property type="match status" value="1"/>
</dbReference>
<feature type="compositionally biased region" description="Low complexity" evidence="8">
    <location>
        <begin position="1003"/>
        <end position="1013"/>
    </location>
</feature>
<dbReference type="CDD" id="cd00371">
    <property type="entry name" value="HMA"/>
    <property type="match status" value="2"/>
</dbReference>
<keyword evidence="6 9" id="KW-1133">Transmembrane helix</keyword>
<dbReference type="EMBL" id="NWUJ01000010">
    <property type="protein sequence ID" value="PFH32736.1"/>
    <property type="molecule type" value="Genomic_DNA"/>
</dbReference>
<evidence type="ECO:0000256" key="8">
    <source>
        <dbReference type="SAM" id="MobiDB-lite"/>
    </source>
</evidence>
<comment type="subcellular location">
    <subcellularLocation>
        <location evidence="1">Endomembrane system</location>
        <topology evidence="1">Multi-pass membrane protein</topology>
    </subcellularLocation>
</comment>
<feature type="transmembrane region" description="Helical" evidence="9">
    <location>
        <begin position="1622"/>
        <end position="1643"/>
    </location>
</feature>
<dbReference type="PRINTS" id="PR00942">
    <property type="entry name" value="CUATPASEI"/>
</dbReference>
<dbReference type="InterPro" id="IPR001757">
    <property type="entry name" value="P_typ_ATPase"/>
</dbReference>
<feature type="region of interest" description="Disordered" evidence="8">
    <location>
        <begin position="274"/>
        <end position="309"/>
    </location>
</feature>
<organism evidence="11 12">
    <name type="scientific">Besnoitia besnoiti</name>
    <name type="common">Apicomplexan protozoan</name>
    <dbReference type="NCBI Taxonomy" id="94643"/>
    <lineage>
        <taxon>Eukaryota</taxon>
        <taxon>Sar</taxon>
        <taxon>Alveolata</taxon>
        <taxon>Apicomplexa</taxon>
        <taxon>Conoidasida</taxon>
        <taxon>Coccidia</taxon>
        <taxon>Eucoccidiorida</taxon>
        <taxon>Eimeriorina</taxon>
        <taxon>Sarcocystidae</taxon>
        <taxon>Besnoitia</taxon>
    </lineage>
</organism>
<dbReference type="Pfam" id="PF00122">
    <property type="entry name" value="E1-E2_ATPase"/>
    <property type="match status" value="1"/>
</dbReference>
<proteinExistence type="inferred from homology"/>
<dbReference type="SUPFAM" id="SSF55008">
    <property type="entry name" value="HMA, heavy metal-associated domain"/>
    <property type="match status" value="2"/>
</dbReference>
<keyword evidence="3 9" id="KW-0812">Transmembrane</keyword>
<dbReference type="InterPro" id="IPR023298">
    <property type="entry name" value="ATPase_P-typ_TM_dom_sf"/>
</dbReference>
<reference evidence="11 12" key="1">
    <citation type="submission" date="2017-09" db="EMBL/GenBank/DDBJ databases">
        <title>Genome sequencing of Besnoitia besnoiti strain Bb-Ger1.</title>
        <authorList>
            <person name="Schares G."/>
            <person name="Venepally P."/>
            <person name="Lorenzi H.A."/>
        </authorList>
    </citation>
    <scope>NUCLEOTIDE SEQUENCE [LARGE SCALE GENOMIC DNA]</scope>
    <source>
        <strain evidence="11 12">Bb-Ger1</strain>
    </source>
</reference>
<dbReference type="SFLD" id="SFLDF00027">
    <property type="entry name" value="p-type_atpase"/>
    <property type="match status" value="1"/>
</dbReference>
<dbReference type="SFLD" id="SFLDS00003">
    <property type="entry name" value="Haloacid_Dehalogenase"/>
    <property type="match status" value="1"/>
</dbReference>
<dbReference type="PANTHER" id="PTHR43520:SF8">
    <property type="entry name" value="P-TYPE CU(+) TRANSPORTER"/>
    <property type="match status" value="1"/>
</dbReference>
<evidence type="ECO:0000256" key="2">
    <source>
        <dbReference type="ARBA" id="ARBA00006024"/>
    </source>
</evidence>
<evidence type="ECO:0000256" key="1">
    <source>
        <dbReference type="ARBA" id="ARBA00004127"/>
    </source>
</evidence>
<dbReference type="NCBIfam" id="TIGR01494">
    <property type="entry name" value="ATPase_P-type"/>
    <property type="match status" value="1"/>
</dbReference>
<dbReference type="Pfam" id="PF00403">
    <property type="entry name" value="HMA"/>
    <property type="match status" value="2"/>
</dbReference>
<dbReference type="RefSeq" id="XP_029216745.1">
    <property type="nucleotide sequence ID" value="XM_029360078.1"/>
</dbReference>
<dbReference type="InterPro" id="IPR023299">
    <property type="entry name" value="ATPase_P-typ_cyto_dom_N"/>
</dbReference>
<feature type="transmembrane region" description="Helical" evidence="9">
    <location>
        <begin position="1060"/>
        <end position="1088"/>
    </location>
</feature>
<feature type="region of interest" description="Disordered" evidence="8">
    <location>
        <begin position="1"/>
        <end position="28"/>
    </location>
</feature>
<dbReference type="Gene3D" id="3.40.50.1000">
    <property type="entry name" value="HAD superfamily/HAD-like"/>
    <property type="match status" value="2"/>
</dbReference>
<feature type="domain" description="HMA" evidence="10">
    <location>
        <begin position="163"/>
        <end position="234"/>
    </location>
</feature>
<feature type="region of interest" description="Disordered" evidence="8">
    <location>
        <begin position="120"/>
        <end position="152"/>
    </location>
</feature>
<feature type="compositionally biased region" description="Low complexity" evidence="8">
    <location>
        <begin position="120"/>
        <end position="148"/>
    </location>
</feature>
<dbReference type="GO" id="GO:0005507">
    <property type="term" value="F:copper ion binding"/>
    <property type="evidence" value="ECO:0007669"/>
    <property type="project" value="TreeGrafter"/>
</dbReference>
<dbReference type="GO" id="GO:0043682">
    <property type="term" value="F:P-type divalent copper transporter activity"/>
    <property type="evidence" value="ECO:0007669"/>
    <property type="project" value="TreeGrafter"/>
</dbReference>
<dbReference type="PANTHER" id="PTHR43520">
    <property type="entry name" value="ATP7, ISOFORM B"/>
    <property type="match status" value="1"/>
</dbReference>
<feature type="transmembrane region" description="Helical" evidence="9">
    <location>
        <begin position="501"/>
        <end position="523"/>
    </location>
</feature>
<feature type="region of interest" description="Disordered" evidence="8">
    <location>
        <begin position="993"/>
        <end position="1013"/>
    </location>
</feature>
<dbReference type="Proteomes" id="UP000224006">
    <property type="component" value="Chromosome IX"/>
</dbReference>
<keyword evidence="7 9" id="KW-0472">Membrane</keyword>
<feature type="region of interest" description="Disordered" evidence="8">
    <location>
        <begin position="672"/>
        <end position="696"/>
    </location>
</feature>
<dbReference type="InterPro" id="IPR017969">
    <property type="entry name" value="Heavy-metal-associated_CS"/>
</dbReference>
<dbReference type="Gene3D" id="3.30.70.100">
    <property type="match status" value="2"/>
</dbReference>
<evidence type="ECO:0000256" key="7">
    <source>
        <dbReference type="ARBA" id="ARBA00023136"/>
    </source>
</evidence>
<dbReference type="PRINTS" id="PR00119">
    <property type="entry name" value="CATATPASE"/>
</dbReference>
<dbReference type="GO" id="GO:0012505">
    <property type="term" value="C:endomembrane system"/>
    <property type="evidence" value="ECO:0007669"/>
    <property type="project" value="UniProtKB-SubCell"/>
</dbReference>
<dbReference type="GO" id="GO:0005524">
    <property type="term" value="F:ATP binding"/>
    <property type="evidence" value="ECO:0007669"/>
    <property type="project" value="InterPro"/>
</dbReference>
<dbReference type="GO" id="GO:0016887">
    <property type="term" value="F:ATP hydrolysis activity"/>
    <property type="evidence" value="ECO:0007669"/>
    <property type="project" value="InterPro"/>
</dbReference>
<dbReference type="GO" id="GO:0016020">
    <property type="term" value="C:membrane"/>
    <property type="evidence" value="ECO:0007669"/>
    <property type="project" value="InterPro"/>
</dbReference>
<dbReference type="InterPro" id="IPR023214">
    <property type="entry name" value="HAD_sf"/>
</dbReference>
<dbReference type="FunFam" id="3.30.70.100:FF:000001">
    <property type="entry name" value="ATPase copper transporting beta"/>
    <property type="match status" value="1"/>
</dbReference>
<dbReference type="SFLD" id="SFLDG00002">
    <property type="entry name" value="C1.7:_P-type_atpase_like"/>
    <property type="match status" value="1"/>
</dbReference>
<dbReference type="InterPro" id="IPR036163">
    <property type="entry name" value="HMA_dom_sf"/>
</dbReference>
<sequence length="1736" mass="179353">MAAHGEASPSPAQAAPYSSAPSTDALSPPSRVLHFQVGGMRCRSCARKIEATLKDTFSPHIVSVDVNVLEGRVTVCVADSRPPAETASPTEAATHSAVGRAIEGLGFQVALTDDASASPPPSCCASATPLPSPSAESSPAALASPPAEGLSARRSGPAFEAVRFAEFRIQGMTCASCASHIETYVKKIRGVRGVTVNLVLETATVEYRASPSFPPAVTADEIRQKIDALGYRATEEEPERGVAGTTGFDFSEARAAHSANASAAPTATLHLCLRPASLPPPQSSQADADALTSRASSPPRPFSPLTSSLPLHASAEPLLHAALSPQVRPPGAPISAGLLSPLSTPPDNAGVPVRLASSPVSAASALCARRASAASPSAAAFARWLEAQPGVVSVHTAPGKEATVVARRPPAASNAFVPSVLPVGSALSPALDARDGGEGWESQLHLPGVKIVYSPERVGARELLERAREEGWNVTWDATGKHKFGDLQQAAQEERRLTRQFLAAAFPAAIVFTMMMIIPMAAYPAWMCSPVLPGISLRLLVALLLTTAVMYGPGWRFHRAAWKAARHGVANMNVLVSLATNIAFLYSLLVVLFTIHVSATTRWSCTLPFFSAAFSSSSLPSPRAFLPSPLSPPSAVPLSALPKASDLQLTPSAFFAPHWALASAAEGGSPAARLEGPAGAWSSAEARGEARGPAGRAAHVDGLEKNFLALDQEAFDEEWELVSPILPSLSRRFSSVSRDPAGASDAVEAPSAGGGRLGDAHGEAATADSTALLGVPGELITLSVLSSFVNFSPFQPSSPPLRPLLFSSLSPFAASAASPDSSFSGVSTPFLEPARAPRSAHVAAALPRGEESSRGDPPTFFEVSAVLICVLLLGKLLEGKAKRRAFAALDEISAAQPGFAIWAPSASAAPRAPGERVAVQYQVEDERVLPVELLQLGDVVRVPPGAVVPADGEKINADKSLVSEAMLTGESRPVAKTQGAFVLGGSVVVGDPGGLRSSPPSPSGASGSATPTAAGESDGAALLLIRVEKLGSASALGQILLLIKEAQSTKTKTQEFVDGIAAYFVPGVLLISACTTAVWLVLLLGGFVEPLLLHFDEETLRTYPVASRVLVALQFGIGVLSIACPCALGLAAPTALMVGTGVAARQGLLVKSGQAFEMATKLRALVLDKTGTVTEGKFEVREVALLSSSFSALAARAAASDWQRLLAPSALASPSVSWSSRADDAGDSFDPPSSTGVATSPSPAVRDLSASDRRACADGVSQPEARGGGACCPSSRPSAPPSPVSSAELRDMVDAFVWILGVAERHSEHPIAASLMSFVLARKGLPPLSAPSSFKALPGRGLSCRIGDLAVEVVSTAAAQAKSDSQPSPSSAGALASSASSPCCSSASSSSCCAKESEQAPSARGSEARETVTAEGGCDNSACVCRPCRCRVGGFNCGCLDPQVAAMTPDFLKLQAWAEAEQRVGSTVTLLVVNQICLGAVALRDAIKPESRAVVSLLQETLGVAVWMCTGDSRATALATADEISLPRDRVVAEAKPSAKVDVVARLQRSPSGQRTHFVGMAGDGVNDAPALAHADLSIAIGAGADLALTAADVVVLKSRLTDVVTFLELSRAVLLTIRYSLVWACVFNVAGIPLAAGALFAYRVFVPPALAGAMMALSSVLVISNALLLRRFRPSLRHASASRARAPPGFSMRVAAFFSRVFVCFFCVSAGPRRRPSASERRLRSSSLVRGALRG</sequence>
<feature type="transmembrane region" description="Helical" evidence="9">
    <location>
        <begin position="535"/>
        <end position="553"/>
    </location>
</feature>
<evidence type="ECO:0000256" key="4">
    <source>
        <dbReference type="ARBA" id="ARBA00022723"/>
    </source>
</evidence>
<dbReference type="InterPro" id="IPR008250">
    <property type="entry name" value="ATPase_P-typ_transduc_dom_A_sf"/>
</dbReference>
<evidence type="ECO:0000259" key="10">
    <source>
        <dbReference type="PROSITE" id="PS50846"/>
    </source>
</evidence>
<dbReference type="GO" id="GO:0055070">
    <property type="term" value="P:copper ion homeostasis"/>
    <property type="evidence" value="ECO:0007669"/>
    <property type="project" value="TreeGrafter"/>
</dbReference>
<dbReference type="STRING" id="94643.A0A2A9M9X4"/>
<evidence type="ECO:0000256" key="6">
    <source>
        <dbReference type="ARBA" id="ARBA00022989"/>
    </source>
</evidence>